<dbReference type="InterPro" id="IPR036282">
    <property type="entry name" value="Glutathione-S-Trfase_C_sf"/>
</dbReference>
<evidence type="ECO:0000259" key="1">
    <source>
        <dbReference type="PROSITE" id="PS50404"/>
    </source>
</evidence>
<comment type="caution">
    <text evidence="3">The sequence shown here is derived from an EMBL/GenBank/DDBJ whole genome shotgun (WGS) entry which is preliminary data.</text>
</comment>
<dbReference type="RefSeq" id="WP_408169786.1">
    <property type="nucleotide sequence ID" value="NZ_JAQQFR010000015.1"/>
</dbReference>
<dbReference type="InterPro" id="IPR040079">
    <property type="entry name" value="Glutathione_S-Trfase"/>
</dbReference>
<dbReference type="PROSITE" id="PS50405">
    <property type="entry name" value="GST_CTER"/>
    <property type="match status" value="1"/>
</dbReference>
<gene>
    <name evidence="3" type="ORF">PQR63_20440</name>
</gene>
<accession>A0ABW8ZD56</accession>
<dbReference type="InterPro" id="IPR004045">
    <property type="entry name" value="Glutathione_S-Trfase_N"/>
</dbReference>
<dbReference type="InterPro" id="IPR036249">
    <property type="entry name" value="Thioredoxin-like_sf"/>
</dbReference>
<dbReference type="PANTHER" id="PTHR44051">
    <property type="entry name" value="GLUTATHIONE S-TRANSFERASE-RELATED"/>
    <property type="match status" value="1"/>
</dbReference>
<sequence length="210" mass="23350">MLEVYAFATPNSVRIPIALEELGLPYELKSVNVRKGEQKTAAFLALNPNSKVPVLVDTEGANGRPFVLTESGAILIYLAEKTGKLLPAHGAGRYRVFEQILFHGTGIGPSFGQAGYFQRQAPEVVPFAIERFRNEAARTMRVLDGVLGSSAYVAGDEYTIADIAHFGWMWRREFANVEFTETPNIARWYERMMARPAVIRAIERVTALAE</sequence>
<dbReference type="SFLD" id="SFLDG00358">
    <property type="entry name" value="Main_(cytGST)"/>
    <property type="match status" value="1"/>
</dbReference>
<evidence type="ECO:0000313" key="3">
    <source>
        <dbReference type="EMBL" id="MFL9880778.1"/>
    </source>
</evidence>
<evidence type="ECO:0000259" key="2">
    <source>
        <dbReference type="PROSITE" id="PS50405"/>
    </source>
</evidence>
<dbReference type="PROSITE" id="PS50404">
    <property type="entry name" value="GST_NTER"/>
    <property type="match status" value="1"/>
</dbReference>
<protein>
    <submittedName>
        <fullName evidence="3">Glutathione S-transferase N-terminal domain-containing protein</fullName>
    </submittedName>
</protein>
<dbReference type="Pfam" id="PF00043">
    <property type="entry name" value="GST_C"/>
    <property type="match status" value="1"/>
</dbReference>
<dbReference type="InterPro" id="IPR004046">
    <property type="entry name" value="GST_C"/>
</dbReference>
<dbReference type="CDD" id="cd03048">
    <property type="entry name" value="GST_N_Ure2p_like"/>
    <property type="match status" value="1"/>
</dbReference>
<organism evidence="3 4">
    <name type="scientific">Herbaspirillum rhizosphaerae</name>
    <dbReference type="NCBI Taxonomy" id="346179"/>
    <lineage>
        <taxon>Bacteria</taxon>
        <taxon>Pseudomonadati</taxon>
        <taxon>Pseudomonadota</taxon>
        <taxon>Betaproteobacteria</taxon>
        <taxon>Burkholderiales</taxon>
        <taxon>Oxalobacteraceae</taxon>
        <taxon>Herbaspirillum</taxon>
    </lineage>
</organism>
<evidence type="ECO:0000313" key="4">
    <source>
        <dbReference type="Proteomes" id="UP001629214"/>
    </source>
</evidence>
<dbReference type="Proteomes" id="UP001629214">
    <property type="component" value="Unassembled WGS sequence"/>
</dbReference>
<dbReference type="Gene3D" id="1.20.1050.10">
    <property type="match status" value="1"/>
</dbReference>
<dbReference type="PANTHER" id="PTHR44051:SF8">
    <property type="entry name" value="GLUTATHIONE S-TRANSFERASE GSTA"/>
    <property type="match status" value="1"/>
</dbReference>
<dbReference type="InterPro" id="IPR010987">
    <property type="entry name" value="Glutathione-S-Trfase_C-like"/>
</dbReference>
<dbReference type="EMBL" id="JAQQFR010000015">
    <property type="protein sequence ID" value="MFL9880778.1"/>
    <property type="molecule type" value="Genomic_DNA"/>
</dbReference>
<dbReference type="SFLD" id="SFLDS00019">
    <property type="entry name" value="Glutathione_Transferase_(cytos"/>
    <property type="match status" value="1"/>
</dbReference>
<dbReference type="SFLD" id="SFLDG01151">
    <property type="entry name" value="Main.2:_Nu-like"/>
    <property type="match status" value="1"/>
</dbReference>
<keyword evidence="4" id="KW-1185">Reference proteome</keyword>
<feature type="domain" description="GST C-terminal" evidence="2">
    <location>
        <begin position="89"/>
        <end position="210"/>
    </location>
</feature>
<dbReference type="Pfam" id="PF13409">
    <property type="entry name" value="GST_N_2"/>
    <property type="match status" value="1"/>
</dbReference>
<dbReference type="Gene3D" id="3.40.30.10">
    <property type="entry name" value="Glutaredoxin"/>
    <property type="match status" value="1"/>
</dbReference>
<proteinExistence type="predicted"/>
<dbReference type="SUPFAM" id="SSF47616">
    <property type="entry name" value="GST C-terminal domain-like"/>
    <property type="match status" value="1"/>
</dbReference>
<dbReference type="SUPFAM" id="SSF52833">
    <property type="entry name" value="Thioredoxin-like"/>
    <property type="match status" value="1"/>
</dbReference>
<name>A0ABW8ZD56_9BURK</name>
<feature type="domain" description="GST N-terminal" evidence="1">
    <location>
        <begin position="1"/>
        <end position="86"/>
    </location>
</feature>
<reference evidence="3 4" key="1">
    <citation type="journal article" date="2024" name="Chem. Sci.">
        <title>Discovery of megapolipeptins by genome mining of a Burkholderiales bacteria collection.</title>
        <authorList>
            <person name="Paulo B.S."/>
            <person name="Recchia M.J.J."/>
            <person name="Lee S."/>
            <person name="Fergusson C.H."/>
            <person name="Romanowski S.B."/>
            <person name="Hernandez A."/>
            <person name="Krull N."/>
            <person name="Liu D.Y."/>
            <person name="Cavanagh H."/>
            <person name="Bos A."/>
            <person name="Gray C.A."/>
            <person name="Murphy B.T."/>
            <person name="Linington R.G."/>
            <person name="Eustaquio A.S."/>
        </authorList>
    </citation>
    <scope>NUCLEOTIDE SEQUENCE [LARGE SCALE GENOMIC DNA]</scope>
    <source>
        <strain evidence="3 4">RL21-008-BIB-B</strain>
    </source>
</reference>